<evidence type="ECO:0000256" key="2">
    <source>
        <dbReference type="ARBA" id="ARBA00023078"/>
    </source>
</evidence>
<dbReference type="PROSITE" id="PS50072">
    <property type="entry name" value="CSA_PPIASE_2"/>
    <property type="match status" value="1"/>
</dbReference>
<dbReference type="RefSeq" id="WP_323356335.1">
    <property type="nucleotide sequence ID" value="NZ_JAYGHY010000015.1"/>
</dbReference>
<dbReference type="Proteomes" id="UP001302329">
    <property type="component" value="Unassembled WGS sequence"/>
</dbReference>
<dbReference type="InterPro" id="IPR048563">
    <property type="entry name" value="CYP38_PsbQ-like"/>
</dbReference>
<dbReference type="EC" id="5.2.1.8" evidence="1"/>
<dbReference type="SUPFAM" id="SSF50891">
    <property type="entry name" value="Cyclophilin-like"/>
    <property type="match status" value="1"/>
</dbReference>
<evidence type="ECO:0000256" key="5">
    <source>
        <dbReference type="ARBA" id="ARBA00023235"/>
    </source>
</evidence>
<comment type="caution">
    <text evidence="7">The sequence shown here is derived from an EMBL/GenBank/DDBJ whole genome shotgun (WGS) entry which is preliminary data.</text>
</comment>
<sequence length="363" mass="39109">MDRRRRPIGFTSTLGASLALLLTLLLAVPAAWAYLPQGNAVSDPTALLRNALPIDQGDLQKLQHRLEDTSDDLRAKRWTSLTGSVRRAESQLGSSRERILASFDPADRATAEALLSDAGTHLQDLAAAGEAQDRDGFLAARREALAAIGRAEALLVGDFPFAIPPEFDALPRLLGRASVRLTTTKGDLITVVDGYNAPLTAGAFVDLVQRGFYDGLPFNRAEDFYVLQTGDPAGPLTGYVDPATKQERQVPLEIKVPGEEAPFYNQTFEDLGMFKAEPVLPFASKGTLGWAHSDEALGDGSSQFFLFLFEPELTPAGLNLIDGRYAAFGYVVDGLDVLEELTADDGIVKATVIEGADNLRPHA</sequence>
<evidence type="ECO:0000313" key="7">
    <source>
        <dbReference type="EMBL" id="MEA5442258.1"/>
    </source>
</evidence>
<dbReference type="SUPFAM" id="SSF101112">
    <property type="entry name" value="Oxygen-evolving enhancer protein 3"/>
    <property type="match status" value="1"/>
</dbReference>
<organism evidence="7 8">
    <name type="scientific">Cyanobium gracile UHCC 0281</name>
    <dbReference type="NCBI Taxonomy" id="3110309"/>
    <lineage>
        <taxon>Bacteria</taxon>
        <taxon>Bacillati</taxon>
        <taxon>Cyanobacteriota</taxon>
        <taxon>Cyanophyceae</taxon>
        <taxon>Synechococcales</taxon>
        <taxon>Prochlorococcaceae</taxon>
        <taxon>Cyanobium</taxon>
    </lineage>
</organism>
<dbReference type="Gene3D" id="1.20.120.290">
    <property type="entry name" value="Oxygen-evolving enhancer protein 3 (PsbQ), four-helix up-down bundle"/>
    <property type="match status" value="1"/>
</dbReference>
<proteinExistence type="predicted"/>
<dbReference type="GO" id="GO:0016853">
    <property type="term" value="F:isomerase activity"/>
    <property type="evidence" value="ECO:0007669"/>
    <property type="project" value="UniProtKB-KW"/>
</dbReference>
<dbReference type="InterPro" id="IPR023222">
    <property type="entry name" value="PsbQ-like_dom_sf"/>
</dbReference>
<dbReference type="Pfam" id="PF21329">
    <property type="entry name" value="CYP38_PsbQ-like"/>
    <property type="match status" value="1"/>
</dbReference>
<dbReference type="PANTHER" id="PTHR43246">
    <property type="entry name" value="PEPTIDYL-PROLYL CIS-TRANS ISOMERASE CYP38, CHLOROPLASTIC"/>
    <property type="match status" value="1"/>
</dbReference>
<name>A0ABU5SUT2_9CYAN</name>
<keyword evidence="5 7" id="KW-0413">Isomerase</keyword>
<dbReference type="Pfam" id="PF00160">
    <property type="entry name" value="Pro_isomerase"/>
    <property type="match status" value="1"/>
</dbReference>
<protein>
    <recommendedName>
        <fullName evidence="1">peptidylprolyl isomerase</fullName>
        <ecNumber evidence="1">5.2.1.8</ecNumber>
    </recommendedName>
</protein>
<evidence type="ECO:0000259" key="6">
    <source>
        <dbReference type="PROSITE" id="PS50072"/>
    </source>
</evidence>
<gene>
    <name evidence="7" type="ORF">VB739_06810</name>
</gene>
<keyword evidence="8" id="KW-1185">Reference proteome</keyword>
<dbReference type="InterPro" id="IPR002130">
    <property type="entry name" value="Cyclophilin-type_PPIase_dom"/>
</dbReference>
<keyword evidence="2" id="KW-0793">Thylakoid</keyword>
<evidence type="ECO:0000256" key="3">
    <source>
        <dbReference type="ARBA" id="ARBA00023110"/>
    </source>
</evidence>
<evidence type="ECO:0000256" key="4">
    <source>
        <dbReference type="ARBA" id="ARBA00023136"/>
    </source>
</evidence>
<dbReference type="EMBL" id="JAYGHY010000015">
    <property type="protein sequence ID" value="MEA5442258.1"/>
    <property type="molecule type" value="Genomic_DNA"/>
</dbReference>
<accession>A0ABU5SUT2</accession>
<dbReference type="InterPro" id="IPR029000">
    <property type="entry name" value="Cyclophilin-like_dom_sf"/>
</dbReference>
<feature type="domain" description="PPIase cyclophilin-type" evidence="6">
    <location>
        <begin position="186"/>
        <end position="341"/>
    </location>
</feature>
<dbReference type="InterPro" id="IPR006311">
    <property type="entry name" value="TAT_signal"/>
</dbReference>
<keyword evidence="3" id="KW-0697">Rotamase</keyword>
<dbReference type="CDD" id="cd01924">
    <property type="entry name" value="cyclophilin_TLP40_like"/>
    <property type="match status" value="1"/>
</dbReference>
<evidence type="ECO:0000313" key="8">
    <source>
        <dbReference type="Proteomes" id="UP001302329"/>
    </source>
</evidence>
<dbReference type="Gene3D" id="2.40.100.10">
    <property type="entry name" value="Cyclophilin-like"/>
    <property type="match status" value="1"/>
</dbReference>
<evidence type="ECO:0000256" key="1">
    <source>
        <dbReference type="ARBA" id="ARBA00013194"/>
    </source>
</evidence>
<dbReference type="PROSITE" id="PS51318">
    <property type="entry name" value="TAT"/>
    <property type="match status" value="1"/>
</dbReference>
<dbReference type="InterPro" id="IPR044665">
    <property type="entry name" value="E_coli_cyclophilin_A-like"/>
</dbReference>
<keyword evidence="4" id="KW-0472">Membrane</keyword>
<reference evidence="7 8" key="1">
    <citation type="submission" date="2023-12" db="EMBL/GenBank/DDBJ databases">
        <title>Baltic Sea Cyanobacteria.</title>
        <authorList>
            <person name="Delbaje E."/>
            <person name="Fewer D.P."/>
            <person name="Shishido T.K."/>
        </authorList>
    </citation>
    <scope>NUCLEOTIDE SEQUENCE [LARGE SCALE GENOMIC DNA]</scope>
    <source>
        <strain evidence="7 8">UHCC 0281</strain>
    </source>
</reference>